<dbReference type="InterPro" id="IPR025693">
    <property type="entry name" value="Gly-zipper_OmpA-like_dom"/>
</dbReference>
<keyword evidence="1" id="KW-0732">Signal</keyword>
<proteinExistence type="predicted"/>
<accession>A0A1H2UV79</accession>
<sequence length="143" mass="14666">MKLVRMLSSGLILLLLSACSSMQPILYPNTHFLSVGKEIAEQDINTCEQLAKSAGAKEKSYGKSGDVASSTVMGAGVGAASGAAGGAVTGAAGTGSMVGAVSGAVWGLMRGLLYSKPSQPDRAYANFVNRCLQEKGYEVTGWQ</sequence>
<feature type="signal peptide" evidence="1">
    <location>
        <begin position="1"/>
        <end position="22"/>
    </location>
</feature>
<dbReference type="PROSITE" id="PS51257">
    <property type="entry name" value="PROKAR_LIPOPROTEIN"/>
    <property type="match status" value="1"/>
</dbReference>
<feature type="chain" id="PRO_5010168976" evidence="1">
    <location>
        <begin position="23"/>
        <end position="143"/>
    </location>
</feature>
<organism evidence="3 4">
    <name type="scientific">Nitrosomonas communis</name>
    <dbReference type="NCBI Taxonomy" id="44574"/>
    <lineage>
        <taxon>Bacteria</taxon>
        <taxon>Pseudomonadati</taxon>
        <taxon>Pseudomonadota</taxon>
        <taxon>Betaproteobacteria</taxon>
        <taxon>Nitrosomonadales</taxon>
        <taxon>Nitrosomonadaceae</taxon>
        <taxon>Nitrosomonas</taxon>
    </lineage>
</organism>
<gene>
    <name evidence="3" type="ORF">SAMN05421882_101817</name>
</gene>
<protein>
    <submittedName>
        <fullName evidence="3">Glycine-zipper containing OmpA-like membrane domain-containing protein</fullName>
    </submittedName>
</protein>
<dbReference type="Pfam" id="PF13436">
    <property type="entry name" value="Gly-zipper_OmpA"/>
    <property type="match status" value="1"/>
</dbReference>
<reference evidence="3 4" key="1">
    <citation type="submission" date="2016-10" db="EMBL/GenBank/DDBJ databases">
        <authorList>
            <person name="de Groot N.N."/>
        </authorList>
    </citation>
    <scope>NUCLEOTIDE SEQUENCE [LARGE SCALE GENOMIC DNA]</scope>
    <source>
        <strain evidence="3 4">Nm110</strain>
    </source>
</reference>
<evidence type="ECO:0000313" key="3">
    <source>
        <dbReference type="EMBL" id="SDW60037.1"/>
    </source>
</evidence>
<dbReference type="RefSeq" id="WP_074666958.1">
    <property type="nucleotide sequence ID" value="NZ_FNNH01000018.1"/>
</dbReference>
<evidence type="ECO:0000256" key="1">
    <source>
        <dbReference type="SAM" id="SignalP"/>
    </source>
</evidence>
<feature type="domain" description="Glycine-zipper-containing OmpA-like membrane" evidence="2">
    <location>
        <begin position="68"/>
        <end position="111"/>
    </location>
</feature>
<dbReference type="EMBL" id="FNNH01000018">
    <property type="protein sequence ID" value="SDW60037.1"/>
    <property type="molecule type" value="Genomic_DNA"/>
</dbReference>
<evidence type="ECO:0000313" key="4">
    <source>
        <dbReference type="Proteomes" id="UP000183454"/>
    </source>
</evidence>
<evidence type="ECO:0000259" key="2">
    <source>
        <dbReference type="Pfam" id="PF13436"/>
    </source>
</evidence>
<name>A0A1H2UV79_9PROT</name>
<dbReference type="AlphaFoldDB" id="A0A1H2UV79"/>
<dbReference type="Proteomes" id="UP000183454">
    <property type="component" value="Unassembled WGS sequence"/>
</dbReference>